<protein>
    <submittedName>
        <fullName evidence="2">(pine wood nematode) hypothetical protein</fullName>
    </submittedName>
</protein>
<dbReference type="Proteomes" id="UP000582659">
    <property type="component" value="Unassembled WGS sequence"/>
</dbReference>
<dbReference type="Proteomes" id="UP000659654">
    <property type="component" value="Unassembled WGS sequence"/>
</dbReference>
<dbReference type="OrthoDB" id="10503195at2759"/>
<evidence type="ECO:0000313" key="4">
    <source>
        <dbReference type="Proteomes" id="UP000659654"/>
    </source>
</evidence>
<evidence type="ECO:0000313" key="5">
    <source>
        <dbReference type="WBParaSite" id="BXY_0965000.1"/>
    </source>
</evidence>
<dbReference type="AlphaFoldDB" id="A0A1I7S9F4"/>
<gene>
    <name evidence="2" type="ORF">BXYJ_LOCUS4927</name>
</gene>
<evidence type="ECO:0000313" key="3">
    <source>
        <dbReference type="Proteomes" id="UP000095284"/>
    </source>
</evidence>
<reference evidence="2" key="2">
    <citation type="submission" date="2020-09" db="EMBL/GenBank/DDBJ databases">
        <authorList>
            <person name="Kikuchi T."/>
        </authorList>
    </citation>
    <scope>NUCLEOTIDE SEQUENCE</scope>
    <source>
        <strain evidence="2">Ka4C1</strain>
    </source>
</reference>
<feature type="chain" id="PRO_5036022080" evidence="1">
    <location>
        <begin position="19"/>
        <end position="105"/>
    </location>
</feature>
<name>A0A1I7S9F4_BURXY</name>
<evidence type="ECO:0000256" key="1">
    <source>
        <dbReference type="SAM" id="SignalP"/>
    </source>
</evidence>
<feature type="signal peptide" evidence="1">
    <location>
        <begin position="1"/>
        <end position="18"/>
    </location>
</feature>
<organism evidence="3 5">
    <name type="scientific">Bursaphelenchus xylophilus</name>
    <name type="common">Pinewood nematode worm</name>
    <name type="synonym">Aphelenchoides xylophilus</name>
    <dbReference type="NCBI Taxonomy" id="6326"/>
    <lineage>
        <taxon>Eukaryota</taxon>
        <taxon>Metazoa</taxon>
        <taxon>Ecdysozoa</taxon>
        <taxon>Nematoda</taxon>
        <taxon>Chromadorea</taxon>
        <taxon>Rhabditida</taxon>
        <taxon>Tylenchina</taxon>
        <taxon>Tylenchomorpha</taxon>
        <taxon>Aphelenchoidea</taxon>
        <taxon>Aphelenchoididae</taxon>
        <taxon>Bursaphelenchus</taxon>
    </lineage>
</organism>
<proteinExistence type="predicted"/>
<keyword evidence="4" id="KW-1185">Reference proteome</keyword>
<evidence type="ECO:0000313" key="2">
    <source>
        <dbReference type="EMBL" id="CAD5217222.1"/>
    </source>
</evidence>
<dbReference type="Proteomes" id="UP000095284">
    <property type="component" value="Unplaced"/>
</dbReference>
<dbReference type="WBParaSite" id="BXY_0965000.1">
    <property type="protein sequence ID" value="BXY_0965000.1"/>
    <property type="gene ID" value="BXY_0965000"/>
</dbReference>
<reference evidence="5" key="1">
    <citation type="submission" date="2016-11" db="UniProtKB">
        <authorList>
            <consortium name="WormBaseParasite"/>
        </authorList>
    </citation>
    <scope>IDENTIFICATION</scope>
</reference>
<dbReference type="EMBL" id="CAJFCV020000002">
    <property type="protein sequence ID" value="CAG9100599.1"/>
    <property type="molecule type" value="Genomic_DNA"/>
</dbReference>
<sequence>MTTLSLAFLLTLVGFVAAAPATPVAQPNHMRSFEMPPRQPYSMMEGFQPIAVPPYKRSPYPEYINAAPVGAPALAFGPFSAPSFGPRPFEMVPPASSAFYGFRSF</sequence>
<dbReference type="EMBL" id="CAJFDI010000002">
    <property type="protein sequence ID" value="CAD5217222.1"/>
    <property type="molecule type" value="Genomic_DNA"/>
</dbReference>
<accession>A0A1I7S9F4</accession>
<keyword evidence="1" id="KW-0732">Signal</keyword>